<dbReference type="Pfam" id="PF01648">
    <property type="entry name" value="ACPS"/>
    <property type="match status" value="1"/>
</dbReference>
<feature type="domain" description="4'-phosphopantetheinyl transferase N-terminal" evidence="8">
    <location>
        <begin position="23"/>
        <end position="101"/>
    </location>
</feature>
<accession>A0A1G6GPH4</accession>
<sequence>MNTLVLAAVHIDEEKQWGHYEPWLKKVSPERQARILRMRRPADRIRSLVSELLARKYISEARHIPFSEIEFLSNEYGKPFVSEALSLSFNLSHSGNWVLFALDETTVGVDVEQIHPVEELSLAKRFFDPAEAAQLSELSEKQRQERFFQLWSLKESYIKWKGTGLSTPLHSFRFMKEKGEWSFSNDHGDECFFHSIRLDDSHYMAVCTSKRYDAIPQVIVYEVEDFLTSLS</sequence>
<keyword evidence="10" id="KW-1185">Reference proteome</keyword>
<comment type="cofactor">
    <cofactor evidence="1">
        <name>Mg(2+)</name>
        <dbReference type="ChEBI" id="CHEBI:18420"/>
    </cofactor>
</comment>
<dbReference type="InterPro" id="IPR004568">
    <property type="entry name" value="Ppantetheine-prot_Trfase_dom"/>
</dbReference>
<dbReference type="STRING" id="1464122.SAMN05421737_101328"/>
<keyword evidence="4" id="KW-0479">Metal-binding</keyword>
<keyword evidence="5" id="KW-0460">Magnesium</keyword>
<dbReference type="GO" id="GO:0019878">
    <property type="term" value="P:lysine biosynthetic process via aminoadipic acid"/>
    <property type="evidence" value="ECO:0007669"/>
    <property type="project" value="TreeGrafter"/>
</dbReference>
<dbReference type="Pfam" id="PF22624">
    <property type="entry name" value="AASDHPPT_N"/>
    <property type="match status" value="1"/>
</dbReference>
<dbReference type="SUPFAM" id="SSF56214">
    <property type="entry name" value="4'-phosphopantetheinyl transferase"/>
    <property type="match status" value="2"/>
</dbReference>
<dbReference type="InterPro" id="IPR008278">
    <property type="entry name" value="4-PPantetheinyl_Trfase_dom"/>
</dbReference>
<keyword evidence="6" id="KW-0045">Antibiotic biosynthesis</keyword>
<proteinExistence type="inferred from homology"/>
<organism evidence="9 10">
    <name type="scientific">Shouchella lonarensis</name>
    <dbReference type="NCBI Taxonomy" id="1464122"/>
    <lineage>
        <taxon>Bacteria</taxon>
        <taxon>Bacillati</taxon>
        <taxon>Bacillota</taxon>
        <taxon>Bacilli</taxon>
        <taxon>Bacillales</taxon>
        <taxon>Bacillaceae</taxon>
        <taxon>Shouchella</taxon>
    </lineage>
</organism>
<evidence type="ECO:0000256" key="3">
    <source>
        <dbReference type="ARBA" id="ARBA00022679"/>
    </source>
</evidence>
<evidence type="ECO:0000256" key="2">
    <source>
        <dbReference type="ARBA" id="ARBA00010990"/>
    </source>
</evidence>
<dbReference type="NCBIfam" id="TIGR00556">
    <property type="entry name" value="pantethn_trn"/>
    <property type="match status" value="1"/>
</dbReference>
<dbReference type="Gene3D" id="3.90.470.20">
    <property type="entry name" value="4'-phosphopantetheinyl transferase domain"/>
    <property type="match status" value="2"/>
</dbReference>
<dbReference type="RefSeq" id="WP_090774540.1">
    <property type="nucleotide sequence ID" value="NZ_FMYM01000001.1"/>
</dbReference>
<name>A0A1G6GPH4_9BACI</name>
<evidence type="ECO:0000256" key="5">
    <source>
        <dbReference type="ARBA" id="ARBA00022842"/>
    </source>
</evidence>
<dbReference type="PANTHER" id="PTHR12215:SF10">
    <property type="entry name" value="L-AMINOADIPATE-SEMIALDEHYDE DEHYDROGENASE-PHOSPHOPANTETHEINYL TRANSFERASE"/>
    <property type="match status" value="1"/>
</dbReference>
<evidence type="ECO:0000256" key="4">
    <source>
        <dbReference type="ARBA" id="ARBA00022723"/>
    </source>
</evidence>
<dbReference type="GO" id="GO:0006633">
    <property type="term" value="P:fatty acid biosynthetic process"/>
    <property type="evidence" value="ECO:0007669"/>
    <property type="project" value="InterPro"/>
</dbReference>
<evidence type="ECO:0000256" key="6">
    <source>
        <dbReference type="ARBA" id="ARBA00023194"/>
    </source>
</evidence>
<dbReference type="InterPro" id="IPR050559">
    <property type="entry name" value="P-Pant_transferase_sf"/>
</dbReference>
<evidence type="ECO:0000313" key="10">
    <source>
        <dbReference type="Proteomes" id="UP000242662"/>
    </source>
</evidence>
<dbReference type="Proteomes" id="UP000242662">
    <property type="component" value="Unassembled WGS sequence"/>
</dbReference>
<dbReference type="EMBL" id="FMYM01000001">
    <property type="protein sequence ID" value="SDB83848.1"/>
    <property type="molecule type" value="Genomic_DNA"/>
</dbReference>
<dbReference type="GO" id="GO:0008897">
    <property type="term" value="F:holo-[acyl-carrier-protein] synthase activity"/>
    <property type="evidence" value="ECO:0007669"/>
    <property type="project" value="InterPro"/>
</dbReference>
<dbReference type="GO" id="GO:0005829">
    <property type="term" value="C:cytosol"/>
    <property type="evidence" value="ECO:0007669"/>
    <property type="project" value="TreeGrafter"/>
</dbReference>
<dbReference type="InterPro" id="IPR037143">
    <property type="entry name" value="4-PPantetheinyl_Trfase_dom_sf"/>
</dbReference>
<dbReference type="GO" id="GO:0000287">
    <property type="term" value="F:magnesium ion binding"/>
    <property type="evidence" value="ECO:0007669"/>
    <property type="project" value="InterPro"/>
</dbReference>
<evidence type="ECO:0000313" key="9">
    <source>
        <dbReference type="EMBL" id="SDB83848.1"/>
    </source>
</evidence>
<gene>
    <name evidence="9" type="ORF">SAMN05421737_101328</name>
</gene>
<feature type="domain" description="4'-phosphopantetheinyl transferase" evidence="7">
    <location>
        <begin position="107"/>
        <end position="207"/>
    </location>
</feature>
<keyword evidence="3 9" id="KW-0808">Transferase</keyword>
<protein>
    <submittedName>
        <fullName evidence="9">4'-phosphopantetheinyl transferase</fullName>
    </submittedName>
</protein>
<evidence type="ECO:0000259" key="7">
    <source>
        <dbReference type="Pfam" id="PF01648"/>
    </source>
</evidence>
<evidence type="ECO:0000256" key="1">
    <source>
        <dbReference type="ARBA" id="ARBA00001946"/>
    </source>
</evidence>
<dbReference type="PANTHER" id="PTHR12215">
    <property type="entry name" value="PHOSPHOPANTETHEINE TRANSFERASE"/>
    <property type="match status" value="1"/>
</dbReference>
<evidence type="ECO:0000259" key="8">
    <source>
        <dbReference type="Pfam" id="PF22624"/>
    </source>
</evidence>
<dbReference type="GO" id="GO:0017000">
    <property type="term" value="P:antibiotic biosynthetic process"/>
    <property type="evidence" value="ECO:0007669"/>
    <property type="project" value="UniProtKB-KW"/>
</dbReference>
<dbReference type="OrthoDB" id="9808281at2"/>
<comment type="similarity">
    <text evidence="2">Belongs to the P-Pant transferase superfamily. Gsp/Sfp/HetI/AcpT family.</text>
</comment>
<dbReference type="InterPro" id="IPR055066">
    <property type="entry name" value="AASDHPPT_N"/>
</dbReference>
<dbReference type="AlphaFoldDB" id="A0A1G6GPH4"/>
<reference evidence="10" key="1">
    <citation type="submission" date="2016-09" db="EMBL/GenBank/DDBJ databases">
        <authorList>
            <person name="Varghese N."/>
            <person name="Submissions S."/>
        </authorList>
    </citation>
    <scope>NUCLEOTIDE SEQUENCE [LARGE SCALE GENOMIC DNA]</scope>
    <source>
        <strain evidence="10">25nlg</strain>
    </source>
</reference>